<dbReference type="PANTHER" id="PTHR10429">
    <property type="entry name" value="DNA-3-METHYLADENINE GLYCOSYLASE"/>
    <property type="match status" value="1"/>
</dbReference>
<dbReference type="GO" id="GO:0006284">
    <property type="term" value="P:base-excision repair"/>
    <property type="evidence" value="ECO:0007669"/>
    <property type="project" value="InterPro"/>
</dbReference>
<comment type="catalytic activity">
    <reaction evidence="1">
        <text>Hydrolysis of alkylated DNA, releasing 3-methyladenine, 3-methylguanine, 7-methylguanine and 7-methyladenine.</text>
        <dbReference type="EC" id="3.2.2.21"/>
    </reaction>
</comment>
<accession>A0A3S1B6N2</accession>
<evidence type="ECO:0000256" key="14">
    <source>
        <dbReference type="SAM" id="MobiDB-lite"/>
    </source>
</evidence>
<organism evidence="15 16">
    <name type="scientific">Elysia chlorotica</name>
    <name type="common">Eastern emerald elysia</name>
    <name type="synonym">Sea slug</name>
    <dbReference type="NCBI Taxonomy" id="188477"/>
    <lineage>
        <taxon>Eukaryota</taxon>
        <taxon>Metazoa</taxon>
        <taxon>Spiralia</taxon>
        <taxon>Lophotrochozoa</taxon>
        <taxon>Mollusca</taxon>
        <taxon>Gastropoda</taxon>
        <taxon>Heterobranchia</taxon>
        <taxon>Euthyneura</taxon>
        <taxon>Panpulmonata</taxon>
        <taxon>Sacoglossa</taxon>
        <taxon>Placobranchoidea</taxon>
        <taxon>Plakobranchidae</taxon>
        <taxon>Elysia</taxon>
    </lineage>
</organism>
<feature type="compositionally biased region" description="Basic and acidic residues" evidence="14">
    <location>
        <begin position="1"/>
        <end position="10"/>
    </location>
</feature>
<comment type="function">
    <text evidence="2">Hydrolysis of the deoxyribose N-glycosidic bond to excise 3-methyladenine, and 7-methylguanine from the damaged DNA polymer formed by alkylation lesions.</text>
</comment>
<dbReference type="Proteomes" id="UP000271974">
    <property type="component" value="Unassembled WGS sequence"/>
</dbReference>
<dbReference type="FunFam" id="3.10.300.10:FF:000001">
    <property type="entry name" value="Putative 3-methyladenine DNA glycosylase"/>
    <property type="match status" value="1"/>
</dbReference>
<dbReference type="CDD" id="cd00540">
    <property type="entry name" value="AAG"/>
    <property type="match status" value="1"/>
</dbReference>
<dbReference type="Gene3D" id="3.10.300.10">
    <property type="entry name" value="Methylpurine-DNA glycosylase (MPG)"/>
    <property type="match status" value="1"/>
</dbReference>
<evidence type="ECO:0000256" key="11">
    <source>
        <dbReference type="ARBA" id="ARBA00076879"/>
    </source>
</evidence>
<evidence type="ECO:0000256" key="2">
    <source>
        <dbReference type="ARBA" id="ARBA00002421"/>
    </source>
</evidence>
<keyword evidence="6" id="KW-0378">Hydrolase</keyword>
<dbReference type="EC" id="3.2.2.21" evidence="4"/>
<evidence type="ECO:0000256" key="5">
    <source>
        <dbReference type="ARBA" id="ARBA00022763"/>
    </source>
</evidence>
<reference evidence="15 16" key="1">
    <citation type="submission" date="2019-01" db="EMBL/GenBank/DDBJ databases">
        <title>A draft genome assembly of the solar-powered sea slug Elysia chlorotica.</title>
        <authorList>
            <person name="Cai H."/>
            <person name="Li Q."/>
            <person name="Fang X."/>
            <person name="Li J."/>
            <person name="Curtis N.E."/>
            <person name="Altenburger A."/>
            <person name="Shibata T."/>
            <person name="Feng M."/>
            <person name="Maeda T."/>
            <person name="Schwartz J.A."/>
            <person name="Shigenobu S."/>
            <person name="Lundholm N."/>
            <person name="Nishiyama T."/>
            <person name="Yang H."/>
            <person name="Hasebe M."/>
            <person name="Li S."/>
            <person name="Pierce S.K."/>
            <person name="Wang J."/>
        </authorList>
    </citation>
    <scope>NUCLEOTIDE SEQUENCE [LARGE SCALE GENOMIC DNA]</scope>
    <source>
        <strain evidence="15">EC2010</strain>
        <tissue evidence="15">Whole organism of an adult</tissue>
    </source>
</reference>
<evidence type="ECO:0000256" key="3">
    <source>
        <dbReference type="ARBA" id="ARBA00009232"/>
    </source>
</evidence>
<proteinExistence type="inferred from homology"/>
<dbReference type="AlphaFoldDB" id="A0A3S1B6N2"/>
<dbReference type="GO" id="GO:0003677">
    <property type="term" value="F:DNA binding"/>
    <property type="evidence" value="ECO:0007669"/>
    <property type="project" value="InterPro"/>
</dbReference>
<dbReference type="GO" id="GO:0003905">
    <property type="term" value="F:alkylbase DNA N-glycosylase activity"/>
    <property type="evidence" value="ECO:0007669"/>
    <property type="project" value="UniProtKB-EC"/>
</dbReference>
<feature type="compositionally biased region" description="Polar residues" evidence="14">
    <location>
        <begin position="26"/>
        <end position="53"/>
    </location>
</feature>
<evidence type="ECO:0000256" key="13">
    <source>
        <dbReference type="ARBA" id="ARBA00082988"/>
    </source>
</evidence>
<comment type="similarity">
    <text evidence="3">Belongs to the DNA glycosylase MPG family.</text>
</comment>
<evidence type="ECO:0000256" key="7">
    <source>
        <dbReference type="ARBA" id="ARBA00023204"/>
    </source>
</evidence>
<dbReference type="EMBL" id="RQTK01000356">
    <property type="protein sequence ID" value="RUS81070.1"/>
    <property type="molecule type" value="Genomic_DNA"/>
</dbReference>
<dbReference type="Pfam" id="PF02245">
    <property type="entry name" value="Pur_DNA_glyco"/>
    <property type="match status" value="1"/>
</dbReference>
<dbReference type="SUPFAM" id="SSF50486">
    <property type="entry name" value="FMT C-terminal domain-like"/>
    <property type="match status" value="1"/>
</dbReference>
<evidence type="ECO:0000256" key="10">
    <source>
        <dbReference type="ARBA" id="ARBA00068926"/>
    </source>
</evidence>
<comment type="caution">
    <text evidence="15">The sequence shown here is derived from an EMBL/GenBank/DDBJ whole genome shotgun (WGS) entry which is preliminary data.</text>
</comment>
<dbReference type="STRING" id="188477.A0A3S1B6N2"/>
<evidence type="ECO:0000313" key="15">
    <source>
        <dbReference type="EMBL" id="RUS81070.1"/>
    </source>
</evidence>
<evidence type="ECO:0000256" key="4">
    <source>
        <dbReference type="ARBA" id="ARBA00012000"/>
    </source>
</evidence>
<evidence type="ECO:0000256" key="9">
    <source>
        <dbReference type="ARBA" id="ARBA00066187"/>
    </source>
</evidence>
<keyword evidence="7" id="KW-0234">DNA repair</keyword>
<dbReference type="InterPro" id="IPR003180">
    <property type="entry name" value="MPG"/>
</dbReference>
<evidence type="ECO:0000313" key="16">
    <source>
        <dbReference type="Proteomes" id="UP000271974"/>
    </source>
</evidence>
<dbReference type="PANTHER" id="PTHR10429:SF0">
    <property type="entry name" value="DNA-3-METHYLADENINE GLYCOSYLASE"/>
    <property type="match status" value="1"/>
</dbReference>
<evidence type="ECO:0000256" key="1">
    <source>
        <dbReference type="ARBA" id="ARBA00000086"/>
    </source>
</evidence>
<evidence type="ECO:0000256" key="6">
    <source>
        <dbReference type="ARBA" id="ARBA00022801"/>
    </source>
</evidence>
<keyword evidence="5" id="KW-0227">DNA damage</keyword>
<dbReference type="NCBIfam" id="TIGR00567">
    <property type="entry name" value="3mg"/>
    <property type="match status" value="1"/>
</dbReference>
<dbReference type="HAMAP" id="MF_00527">
    <property type="entry name" value="3MGH"/>
    <property type="match status" value="1"/>
</dbReference>
<sequence>MYKSEDEKNNGKHGPSRLKRAPIDSLKNNRASKSFKSDSVSAQDQSPMESQTASREESVRLQTKFFDVPCAQLAIDLLGKKLVRKSDSQMISGMIVETEAYLGLEDKAAHSYQGKRTERNEAMFMPPGTAYVYNIYGMYCCFNISSAGEGCAVLLRALEPLEGLEEMHEMRKKSPNKKLKDKDLTNGPAKLCQALKINKDKFNKIDLTSSDELWLENGEDIPQERIVQCPRIHIGYAEEWVEKPLRFYIKENPCVSVKYKG</sequence>
<keyword evidence="16" id="KW-1185">Reference proteome</keyword>
<dbReference type="InterPro" id="IPR011034">
    <property type="entry name" value="Formyl_transferase-like_C_sf"/>
</dbReference>
<gene>
    <name evidence="15" type="ORF">EGW08_011156</name>
</gene>
<evidence type="ECO:0000256" key="8">
    <source>
        <dbReference type="ARBA" id="ARBA00033426"/>
    </source>
</evidence>
<comment type="subunit">
    <text evidence="9">Binds MBD1. Binds SSBP1.</text>
</comment>
<evidence type="ECO:0000256" key="12">
    <source>
        <dbReference type="ARBA" id="ARBA00078171"/>
    </source>
</evidence>
<protein>
    <recommendedName>
        <fullName evidence="10">DNA-3-methyladenine glycosylase</fullName>
        <ecNumber evidence="4">3.2.2.21</ecNumber>
    </recommendedName>
    <alternativeName>
        <fullName evidence="11">3-alkyladenine DNA glycosylase</fullName>
    </alternativeName>
    <alternativeName>
        <fullName evidence="8">3-methyladenine DNA glycosidase</fullName>
    </alternativeName>
    <alternativeName>
        <fullName evidence="13">ADPG</fullName>
    </alternativeName>
    <alternativeName>
        <fullName evidence="12">N-methylpurine-DNA glycosylase</fullName>
    </alternativeName>
</protein>
<dbReference type="InterPro" id="IPR036995">
    <property type="entry name" value="MPG_sf"/>
</dbReference>
<name>A0A3S1B6N2_ELYCH</name>
<feature type="region of interest" description="Disordered" evidence="14">
    <location>
        <begin position="1"/>
        <end position="56"/>
    </location>
</feature>
<dbReference type="OrthoDB" id="6353017at2759"/>